<keyword evidence="1" id="KW-1133">Transmembrane helix</keyword>
<dbReference type="AlphaFoldDB" id="A0A1G2F542"/>
<keyword evidence="1" id="KW-0812">Transmembrane</keyword>
<name>A0A1G2F542_9BACT</name>
<organism evidence="2 3">
    <name type="scientific">Candidatus Portnoybacteria bacterium RBG_13_40_8</name>
    <dbReference type="NCBI Taxonomy" id="1801990"/>
    <lineage>
        <taxon>Bacteria</taxon>
        <taxon>Candidatus Portnoyibacteriota</taxon>
    </lineage>
</organism>
<dbReference type="Proteomes" id="UP000177810">
    <property type="component" value="Unassembled WGS sequence"/>
</dbReference>
<protein>
    <recommendedName>
        <fullName evidence="4">Type 4a pilus biogenesis protein PilO</fullName>
    </recommendedName>
</protein>
<evidence type="ECO:0008006" key="4">
    <source>
        <dbReference type="Google" id="ProtNLM"/>
    </source>
</evidence>
<keyword evidence="1" id="KW-0472">Membrane</keyword>
<accession>A0A1G2F542</accession>
<sequence length="174" mass="19772">MNTKQKISIISGLILLALTLIIFFAVRPIFLEIQKVSSMISQSRDKLLLIEKTDQDYFKQIESDYEEITSNIAIIKSGLIDENQAVGFFMDLEKTASLTFNKLEINASNFPVLDLALIGSFPDLMRFLGWLEKGKYFLDVESLDIKQTSERETLLGFSSGDVRTSLKVKVYTKK</sequence>
<comment type="caution">
    <text evidence="2">The sequence shown here is derived from an EMBL/GenBank/DDBJ whole genome shotgun (WGS) entry which is preliminary data.</text>
</comment>
<dbReference type="EMBL" id="MHMT01000005">
    <property type="protein sequence ID" value="OGZ33093.1"/>
    <property type="molecule type" value="Genomic_DNA"/>
</dbReference>
<dbReference type="STRING" id="1801990.A2V69_02780"/>
<dbReference type="InterPro" id="IPR014717">
    <property type="entry name" value="Transl_elong_EF1B/ribsomal_bS6"/>
</dbReference>
<evidence type="ECO:0000313" key="3">
    <source>
        <dbReference type="Proteomes" id="UP000177810"/>
    </source>
</evidence>
<gene>
    <name evidence="2" type="ORF">A2V69_02780</name>
</gene>
<evidence type="ECO:0000256" key="1">
    <source>
        <dbReference type="SAM" id="Phobius"/>
    </source>
</evidence>
<feature type="transmembrane region" description="Helical" evidence="1">
    <location>
        <begin position="7"/>
        <end position="30"/>
    </location>
</feature>
<proteinExistence type="predicted"/>
<evidence type="ECO:0000313" key="2">
    <source>
        <dbReference type="EMBL" id="OGZ33093.1"/>
    </source>
</evidence>
<reference evidence="2 3" key="1">
    <citation type="journal article" date="2016" name="Nat. Commun.">
        <title>Thousands of microbial genomes shed light on interconnected biogeochemical processes in an aquifer system.</title>
        <authorList>
            <person name="Anantharaman K."/>
            <person name="Brown C.T."/>
            <person name="Hug L.A."/>
            <person name="Sharon I."/>
            <person name="Castelle C.J."/>
            <person name="Probst A.J."/>
            <person name="Thomas B.C."/>
            <person name="Singh A."/>
            <person name="Wilkins M.J."/>
            <person name="Karaoz U."/>
            <person name="Brodie E.L."/>
            <person name="Williams K.H."/>
            <person name="Hubbard S.S."/>
            <person name="Banfield J.F."/>
        </authorList>
    </citation>
    <scope>NUCLEOTIDE SEQUENCE [LARGE SCALE GENOMIC DNA]</scope>
</reference>
<dbReference type="Gene3D" id="3.30.70.60">
    <property type="match status" value="1"/>
</dbReference>